<name>A0AAE0M0D7_9PEZI</name>
<evidence type="ECO:0000313" key="7">
    <source>
        <dbReference type="Proteomes" id="UP001283341"/>
    </source>
</evidence>
<dbReference type="SUPFAM" id="SSF53474">
    <property type="entry name" value="alpha/beta-Hydrolases"/>
    <property type="match status" value="1"/>
</dbReference>
<dbReference type="EC" id="3.1.1.-" evidence="4"/>
<dbReference type="GO" id="GO:0016787">
    <property type="term" value="F:hydrolase activity"/>
    <property type="evidence" value="ECO:0007669"/>
    <property type="project" value="UniProtKB-KW"/>
</dbReference>
<dbReference type="AlphaFoldDB" id="A0AAE0M0D7"/>
<dbReference type="Pfam" id="PF00135">
    <property type="entry name" value="COesterase"/>
    <property type="match status" value="1"/>
</dbReference>
<evidence type="ECO:0000256" key="4">
    <source>
        <dbReference type="RuleBase" id="RU361235"/>
    </source>
</evidence>
<accession>A0AAE0M0D7</accession>
<keyword evidence="7" id="KW-1185">Reference proteome</keyword>
<evidence type="ECO:0000256" key="3">
    <source>
        <dbReference type="ARBA" id="ARBA00022801"/>
    </source>
</evidence>
<proteinExistence type="inferred from homology"/>
<dbReference type="PROSITE" id="PS00941">
    <property type="entry name" value="CARBOXYLESTERASE_B_2"/>
    <property type="match status" value="1"/>
</dbReference>
<comment type="similarity">
    <text evidence="2">Belongs to the 'GDXG' lipolytic enzyme family.</text>
</comment>
<dbReference type="Proteomes" id="UP001283341">
    <property type="component" value="Unassembled WGS sequence"/>
</dbReference>
<feature type="domain" description="Carboxylesterase type B" evidence="5">
    <location>
        <begin position="2"/>
        <end position="399"/>
    </location>
</feature>
<evidence type="ECO:0000313" key="6">
    <source>
        <dbReference type="EMBL" id="KAK3314300.1"/>
    </source>
</evidence>
<dbReference type="InterPro" id="IPR019819">
    <property type="entry name" value="Carboxylesterase_B_CS"/>
</dbReference>
<reference evidence="6" key="2">
    <citation type="submission" date="2023-06" db="EMBL/GenBank/DDBJ databases">
        <authorList>
            <consortium name="Lawrence Berkeley National Laboratory"/>
            <person name="Haridas S."/>
            <person name="Hensen N."/>
            <person name="Bonometti L."/>
            <person name="Westerberg I."/>
            <person name="Brannstrom I.O."/>
            <person name="Guillou S."/>
            <person name="Cros-Aarteil S."/>
            <person name="Calhoun S."/>
            <person name="Kuo A."/>
            <person name="Mondo S."/>
            <person name="Pangilinan J."/>
            <person name="Riley R."/>
            <person name="Labutti K."/>
            <person name="Andreopoulos B."/>
            <person name="Lipzen A."/>
            <person name="Chen C."/>
            <person name="Yanf M."/>
            <person name="Daum C."/>
            <person name="Ng V."/>
            <person name="Clum A."/>
            <person name="Steindorff A."/>
            <person name="Ohm R."/>
            <person name="Martin F."/>
            <person name="Silar P."/>
            <person name="Natvig D."/>
            <person name="Lalanne C."/>
            <person name="Gautier V."/>
            <person name="Ament-Velasquez S.L."/>
            <person name="Kruys A."/>
            <person name="Hutchinson M.I."/>
            <person name="Powell A.J."/>
            <person name="Barry K."/>
            <person name="Miller A.N."/>
            <person name="Grigoriev I.V."/>
            <person name="Debuchy R."/>
            <person name="Gladieux P."/>
            <person name="Thoren M.H."/>
            <person name="Johannesson H."/>
        </authorList>
    </citation>
    <scope>NUCLEOTIDE SEQUENCE</scope>
    <source>
        <strain evidence="6">CBS 118394</strain>
    </source>
</reference>
<dbReference type="InterPro" id="IPR050309">
    <property type="entry name" value="Type-B_Carboxylest/Lipase"/>
</dbReference>
<sequence length="476" mass="51392">MGNEDCLFLNVLAPANAKNLPVLFWIHGGGYGQGSASTFDFSYLDKTANNGFVSVVIQYRLGAFGFLSSADVAKHGIPNAALHDMRFALQWVKKYISRFGGDPDQVTIAGESAGGGSVMLMAMANGGEDGTTLFRRAIASSPYLPTQPNYDDELPTDYYLQFAQRAGCLGNDDNSLDSAAVFKCLQNADSILLQKASANTSYSAKYGQWAFIPVTDGELIKELPTQQLTAGKVNGERIVTGNNANEGTYFVPQNITTESLFSDFVRFNYPQVSPENLTAVLGLYNISGSPVGPKHDTDGLHPPYATQVSNYAVGWQQAANNLYAETTFVCPAYWLADAYSKDTTKKAWRYQFSIPDATHGKDIAPLTLDPATSDAMDPTFRKGFQSIWGQFIVSGDPTLSTSAIFSAGGDDVLLAAAGRDAWLPWGSAGKFDMLNLNVTATKPTKAEWKVVDGKVWEGGRGARCDLWAKLGAVVQE</sequence>
<dbReference type="Gene3D" id="3.40.50.1820">
    <property type="entry name" value="alpha/beta hydrolase"/>
    <property type="match status" value="1"/>
</dbReference>
<evidence type="ECO:0000256" key="1">
    <source>
        <dbReference type="ARBA" id="ARBA00005964"/>
    </source>
</evidence>
<dbReference type="PROSITE" id="PS01173">
    <property type="entry name" value="LIPASE_GDXG_HIS"/>
    <property type="match status" value="1"/>
</dbReference>
<dbReference type="InterPro" id="IPR002018">
    <property type="entry name" value="CarbesteraseB"/>
</dbReference>
<gene>
    <name evidence="6" type="ORF">B0H66DRAFT_375820</name>
</gene>
<protein>
    <recommendedName>
        <fullName evidence="4">Carboxylic ester hydrolase</fullName>
        <ecNumber evidence="4">3.1.1.-</ecNumber>
    </recommendedName>
</protein>
<keyword evidence="3 4" id="KW-0378">Hydrolase</keyword>
<dbReference type="InterPro" id="IPR029058">
    <property type="entry name" value="AB_hydrolase_fold"/>
</dbReference>
<dbReference type="PROSITE" id="PS00122">
    <property type="entry name" value="CARBOXYLESTERASE_B_1"/>
    <property type="match status" value="1"/>
</dbReference>
<comment type="similarity">
    <text evidence="1 4">Belongs to the type-B carboxylesterase/lipase family.</text>
</comment>
<reference evidence="6" key="1">
    <citation type="journal article" date="2023" name="Mol. Phylogenet. Evol.">
        <title>Genome-scale phylogeny and comparative genomics of the fungal order Sordariales.</title>
        <authorList>
            <person name="Hensen N."/>
            <person name="Bonometti L."/>
            <person name="Westerberg I."/>
            <person name="Brannstrom I.O."/>
            <person name="Guillou S."/>
            <person name="Cros-Aarteil S."/>
            <person name="Calhoun S."/>
            <person name="Haridas S."/>
            <person name="Kuo A."/>
            <person name="Mondo S."/>
            <person name="Pangilinan J."/>
            <person name="Riley R."/>
            <person name="LaButti K."/>
            <person name="Andreopoulos B."/>
            <person name="Lipzen A."/>
            <person name="Chen C."/>
            <person name="Yan M."/>
            <person name="Daum C."/>
            <person name="Ng V."/>
            <person name="Clum A."/>
            <person name="Steindorff A."/>
            <person name="Ohm R.A."/>
            <person name="Martin F."/>
            <person name="Silar P."/>
            <person name="Natvig D.O."/>
            <person name="Lalanne C."/>
            <person name="Gautier V."/>
            <person name="Ament-Velasquez S.L."/>
            <person name="Kruys A."/>
            <person name="Hutchinson M.I."/>
            <person name="Powell A.J."/>
            <person name="Barry K."/>
            <person name="Miller A.N."/>
            <person name="Grigoriev I.V."/>
            <person name="Debuchy R."/>
            <person name="Gladieux P."/>
            <person name="Hiltunen Thoren M."/>
            <person name="Johannesson H."/>
        </authorList>
    </citation>
    <scope>NUCLEOTIDE SEQUENCE</scope>
    <source>
        <strain evidence="6">CBS 118394</strain>
    </source>
</reference>
<organism evidence="6 7">
    <name type="scientific">Apodospora peruviana</name>
    <dbReference type="NCBI Taxonomy" id="516989"/>
    <lineage>
        <taxon>Eukaryota</taxon>
        <taxon>Fungi</taxon>
        <taxon>Dikarya</taxon>
        <taxon>Ascomycota</taxon>
        <taxon>Pezizomycotina</taxon>
        <taxon>Sordariomycetes</taxon>
        <taxon>Sordariomycetidae</taxon>
        <taxon>Sordariales</taxon>
        <taxon>Lasiosphaeriaceae</taxon>
        <taxon>Apodospora</taxon>
    </lineage>
</organism>
<evidence type="ECO:0000256" key="2">
    <source>
        <dbReference type="ARBA" id="ARBA00010515"/>
    </source>
</evidence>
<dbReference type="PANTHER" id="PTHR11559">
    <property type="entry name" value="CARBOXYLESTERASE"/>
    <property type="match status" value="1"/>
</dbReference>
<dbReference type="InterPro" id="IPR002168">
    <property type="entry name" value="Lipase_GDXG_HIS_AS"/>
</dbReference>
<comment type="caution">
    <text evidence="6">The sequence shown here is derived from an EMBL/GenBank/DDBJ whole genome shotgun (WGS) entry which is preliminary data.</text>
</comment>
<dbReference type="InterPro" id="IPR019826">
    <property type="entry name" value="Carboxylesterase_B_AS"/>
</dbReference>
<dbReference type="EMBL" id="JAUEDM010000007">
    <property type="protein sequence ID" value="KAK3314300.1"/>
    <property type="molecule type" value="Genomic_DNA"/>
</dbReference>
<evidence type="ECO:0000259" key="5">
    <source>
        <dbReference type="Pfam" id="PF00135"/>
    </source>
</evidence>